<dbReference type="InterPro" id="IPR013321">
    <property type="entry name" value="Arc_rbn_hlx_hlx"/>
</dbReference>
<dbReference type="GO" id="GO:0006355">
    <property type="term" value="P:regulation of DNA-templated transcription"/>
    <property type="evidence" value="ECO:0007669"/>
    <property type="project" value="InterPro"/>
</dbReference>
<accession>A0A7Y9TET7</accession>
<comment type="caution">
    <text evidence="1">The sequence shown here is derived from an EMBL/GenBank/DDBJ whole genome shotgun (WGS) entry which is preliminary data.</text>
</comment>
<dbReference type="SUPFAM" id="SSF143100">
    <property type="entry name" value="TTHA1013/TTHA0281-like"/>
    <property type="match status" value="1"/>
</dbReference>
<gene>
    <name evidence="1" type="ORF">HDF17_000313</name>
</gene>
<dbReference type="RefSeq" id="WP_179487102.1">
    <property type="nucleotide sequence ID" value="NZ_JACCCW010000001.1"/>
</dbReference>
<dbReference type="Gene3D" id="1.10.1220.10">
    <property type="entry name" value="Met repressor-like"/>
    <property type="match status" value="1"/>
</dbReference>
<sequence length="113" mass="12617">MSQTLEYKGYNGSVLYSAEDRTLHGRIVGIRDTVTYEGTNVSALEKNFKSAVDEYLAFCQAEGKTPGTPFKGSFNVRISQDLHKRAALYAEEHNRKLNAVVNDALQEYLTHSA</sequence>
<dbReference type="AlphaFoldDB" id="A0A7Y9TET7"/>
<evidence type="ECO:0000313" key="1">
    <source>
        <dbReference type="EMBL" id="NYF78026.1"/>
    </source>
</evidence>
<organism evidence="1 2">
    <name type="scientific">Granulicella arctica</name>
    <dbReference type="NCBI Taxonomy" id="940613"/>
    <lineage>
        <taxon>Bacteria</taxon>
        <taxon>Pseudomonadati</taxon>
        <taxon>Acidobacteriota</taxon>
        <taxon>Terriglobia</taxon>
        <taxon>Terriglobales</taxon>
        <taxon>Acidobacteriaceae</taxon>
        <taxon>Granulicella</taxon>
    </lineage>
</organism>
<proteinExistence type="predicted"/>
<reference evidence="1 2" key="1">
    <citation type="submission" date="2020-07" db="EMBL/GenBank/DDBJ databases">
        <title>Genomic Encyclopedia of Type Strains, Phase IV (KMG-V): Genome sequencing to study the core and pangenomes of soil and plant-associated prokaryotes.</title>
        <authorList>
            <person name="Whitman W."/>
        </authorList>
    </citation>
    <scope>NUCLEOTIDE SEQUENCE [LARGE SCALE GENOMIC DNA]</scope>
    <source>
        <strain evidence="1 2">X4EP2</strain>
    </source>
</reference>
<dbReference type="Pfam" id="PF05534">
    <property type="entry name" value="HicB"/>
    <property type="match status" value="1"/>
</dbReference>
<dbReference type="InterPro" id="IPR035069">
    <property type="entry name" value="TTHA1013/TTHA0281-like"/>
</dbReference>
<dbReference type="Proteomes" id="UP000589520">
    <property type="component" value="Unassembled WGS sequence"/>
</dbReference>
<evidence type="ECO:0000313" key="2">
    <source>
        <dbReference type="Proteomes" id="UP000589520"/>
    </source>
</evidence>
<dbReference type="InterPro" id="IPR010985">
    <property type="entry name" value="Ribbon_hlx_hlx"/>
</dbReference>
<dbReference type="EMBL" id="JACCCW010000001">
    <property type="protein sequence ID" value="NYF78026.1"/>
    <property type="molecule type" value="Genomic_DNA"/>
</dbReference>
<protein>
    <submittedName>
        <fullName evidence="1">Putative HicB family RNase H-like nuclease</fullName>
    </submittedName>
</protein>
<keyword evidence="2" id="KW-1185">Reference proteome</keyword>
<dbReference type="SUPFAM" id="SSF47598">
    <property type="entry name" value="Ribbon-helix-helix"/>
    <property type="match status" value="1"/>
</dbReference>
<dbReference type="InterPro" id="IPR008651">
    <property type="entry name" value="Uncharacterised_HicB"/>
</dbReference>
<name>A0A7Y9TET7_9BACT</name>